<gene>
    <name evidence="1" type="ORF">SAMN04515668_1712</name>
</gene>
<accession>A0A1I5X8U0</accession>
<keyword evidence="2" id="KW-1185">Reference proteome</keyword>
<dbReference type="EMBL" id="FOXS01000002">
    <property type="protein sequence ID" value="SFQ28380.1"/>
    <property type="molecule type" value="Genomic_DNA"/>
</dbReference>
<proteinExistence type="predicted"/>
<organism evidence="1 2">
    <name type="scientific">Hymenobacter arizonensis</name>
    <name type="common">Siccationidurans arizonensis</name>
    <dbReference type="NCBI Taxonomy" id="1227077"/>
    <lineage>
        <taxon>Bacteria</taxon>
        <taxon>Pseudomonadati</taxon>
        <taxon>Bacteroidota</taxon>
        <taxon>Cytophagia</taxon>
        <taxon>Cytophagales</taxon>
        <taxon>Hymenobacteraceae</taxon>
        <taxon>Hymenobacter</taxon>
    </lineage>
</organism>
<evidence type="ECO:0000313" key="2">
    <source>
        <dbReference type="Proteomes" id="UP000199029"/>
    </source>
</evidence>
<evidence type="ECO:0000313" key="1">
    <source>
        <dbReference type="EMBL" id="SFQ28380.1"/>
    </source>
</evidence>
<sequence>MLSGAEPKVAVGKPLYPKPVMLSLRSIFSRLNDSFSCDKMLRKLSMTDV</sequence>
<reference evidence="2" key="1">
    <citation type="submission" date="2016-10" db="EMBL/GenBank/DDBJ databases">
        <authorList>
            <person name="Varghese N."/>
            <person name="Submissions S."/>
        </authorList>
    </citation>
    <scope>NUCLEOTIDE SEQUENCE [LARGE SCALE GENOMIC DNA]</scope>
    <source>
        <strain evidence="2">OR362-8,ATCC BAA-1266,JCM 13504</strain>
    </source>
</reference>
<dbReference type="AlphaFoldDB" id="A0A1I5X8U0"/>
<dbReference type="Proteomes" id="UP000199029">
    <property type="component" value="Unassembled WGS sequence"/>
</dbReference>
<name>A0A1I5X8U0_HYMAR</name>
<protein>
    <submittedName>
        <fullName evidence="1">Uncharacterized protein</fullName>
    </submittedName>
</protein>